<dbReference type="Pfam" id="PF13619">
    <property type="entry name" value="KTSC"/>
    <property type="match status" value="1"/>
</dbReference>
<organism evidence="2 3">
    <name type="scientific">Pseudomonas phage vB_PaeM_PA5oct</name>
    <dbReference type="NCBI Taxonomy" id="2163605"/>
    <lineage>
        <taxon>Viruses</taxon>
        <taxon>Duplodnaviria</taxon>
        <taxon>Heunggongvirae</taxon>
        <taxon>Uroviricota</taxon>
        <taxon>Caudoviricetes</taxon>
        <taxon>Arenbergviridae</taxon>
        <taxon>Wroclawvirus</taxon>
        <taxon>Wroclawvirus PA5oct</taxon>
    </lineage>
</organism>
<name>A0A4Y1LUS6_9CAUD</name>
<evidence type="ECO:0000259" key="1">
    <source>
        <dbReference type="Pfam" id="PF13619"/>
    </source>
</evidence>
<proteinExistence type="predicted"/>
<accession>A0A4Y1LUS6</accession>
<dbReference type="Proteomes" id="UP000316733">
    <property type="component" value="Segment"/>
</dbReference>
<dbReference type="InterPro" id="IPR025309">
    <property type="entry name" value="KTSC_dom"/>
</dbReference>
<dbReference type="EMBL" id="MK797984">
    <property type="protein sequence ID" value="QCG76056.1"/>
    <property type="molecule type" value="Genomic_DNA"/>
</dbReference>
<reference evidence="3" key="1">
    <citation type="journal article" date="2020" name="bioRxiv">
        <title>Integrative omics analysis of Pseudomonas aeruginosa virus PA5oct highlights the molecular complexity of jumbo phages.</title>
        <authorList>
            <person name="Lood C."/>
            <person name="Danis-Wlodarczyk K."/>
            <person name="Blasdel B.G."/>
            <person name="Jang H.B."/>
            <person name="Vandenheuvel D."/>
            <person name="Briers Y."/>
            <person name="Noben J.-P."/>
            <person name="van Noort V."/>
            <person name="Drulis-Kawa Z."/>
            <person name="Lavigne R."/>
        </authorList>
    </citation>
    <scope>NUCLEOTIDE SEQUENCE [LARGE SCALE GENOMIC DNA]</scope>
</reference>
<feature type="domain" description="KTSC" evidence="1">
    <location>
        <begin position="27"/>
        <end position="63"/>
    </location>
</feature>
<protein>
    <submittedName>
        <fullName evidence="2">Structural protein</fullName>
    </submittedName>
</protein>
<keyword evidence="3" id="KW-1185">Reference proteome</keyword>
<evidence type="ECO:0000313" key="2">
    <source>
        <dbReference type="EMBL" id="QCG76056.1"/>
    </source>
</evidence>
<evidence type="ECO:0000313" key="3">
    <source>
        <dbReference type="Proteomes" id="UP000316733"/>
    </source>
</evidence>
<sequence>MKILEMAESSWIEFVERKDNDVVLQTKSGYTYLIKRVPDDVWLEWNTAPSAGAYFVANIRNKYQINKVVG</sequence>
<gene>
    <name evidence="2" type="ORF">EST35_0175</name>
</gene>